<dbReference type="InterPro" id="IPR036020">
    <property type="entry name" value="WW_dom_sf"/>
</dbReference>
<sequence length="329" mass="37258">MYASRLIKSIECSQSMLPPGWEQRFDKNLGRFYYINHSNKTTSWQNPSQNLDHPPQQTQTKQCDSHGAGTVKNAVIELQNQYPEFSPEQIHVILKECNNDILQAINRLNKSPDSLDVTPLAHSSESAKPHQATDPSALIKEDNKATVQAMFEQEFPTFDKLVIQMVLESCHYKESVGRVMLTTMKSGNSKLETQAQEEDTTSAEETMSVKSDLSLKEHVILETPIQDLDETSKKEEINIDKNRKWSIKHEKGESERQETPSYQIKFPEGTNTQRDHQHILMYKTSAKGPDPSLHKGPCDDLLLKDYVPLNGPDPNNHKGPNPALQKGPN</sequence>
<proteinExistence type="predicted"/>
<evidence type="ECO:0000256" key="1">
    <source>
        <dbReference type="ARBA" id="ARBA00004123"/>
    </source>
</evidence>
<evidence type="ECO:0000259" key="7">
    <source>
        <dbReference type="PROSITE" id="PS51140"/>
    </source>
</evidence>
<dbReference type="PANTHER" id="PTHR17616:SF8">
    <property type="entry name" value="TRANSCRIPTIONAL COACTIVATOR YORKIE"/>
    <property type="match status" value="1"/>
</dbReference>
<organism evidence="8 9">
    <name type="scientific">Limulus polyphemus</name>
    <name type="common">Atlantic horseshoe crab</name>
    <dbReference type="NCBI Taxonomy" id="6850"/>
    <lineage>
        <taxon>Eukaryota</taxon>
        <taxon>Metazoa</taxon>
        <taxon>Ecdysozoa</taxon>
        <taxon>Arthropoda</taxon>
        <taxon>Chelicerata</taxon>
        <taxon>Merostomata</taxon>
        <taxon>Xiphosura</taxon>
        <taxon>Limulidae</taxon>
        <taxon>Limulus</taxon>
    </lineage>
</organism>
<evidence type="ECO:0000313" key="9">
    <source>
        <dbReference type="RefSeq" id="XP_013774979.1"/>
    </source>
</evidence>
<evidence type="ECO:0000259" key="6">
    <source>
        <dbReference type="PROSITE" id="PS50020"/>
    </source>
</evidence>
<dbReference type="InterPro" id="IPR051583">
    <property type="entry name" value="YAP1"/>
</dbReference>
<accession>A0ABM1B520</accession>
<dbReference type="PROSITE" id="PS51140">
    <property type="entry name" value="CUE"/>
    <property type="match status" value="1"/>
</dbReference>
<dbReference type="CDD" id="cd00201">
    <property type="entry name" value="WW"/>
    <property type="match status" value="1"/>
</dbReference>
<feature type="compositionally biased region" description="Polar residues" evidence="5">
    <location>
        <begin position="43"/>
        <end position="62"/>
    </location>
</feature>
<dbReference type="GeneID" id="106459851"/>
<dbReference type="Gene3D" id="2.20.70.10">
    <property type="match status" value="1"/>
</dbReference>
<evidence type="ECO:0000256" key="4">
    <source>
        <dbReference type="ARBA" id="ARBA00023242"/>
    </source>
</evidence>
<dbReference type="RefSeq" id="XP_013774979.1">
    <property type="nucleotide sequence ID" value="XM_013919525.2"/>
</dbReference>
<name>A0ABM1B520_LIMPO</name>
<feature type="region of interest" description="Disordered" evidence="5">
    <location>
        <begin position="248"/>
        <end position="274"/>
    </location>
</feature>
<feature type="domain" description="WW" evidence="6">
    <location>
        <begin position="15"/>
        <end position="49"/>
    </location>
</feature>
<dbReference type="SUPFAM" id="SSF51045">
    <property type="entry name" value="WW domain"/>
    <property type="match status" value="1"/>
</dbReference>
<dbReference type="PROSITE" id="PS01159">
    <property type="entry name" value="WW_DOMAIN_1"/>
    <property type="match status" value="1"/>
</dbReference>
<reference evidence="9" key="1">
    <citation type="submission" date="2025-08" db="UniProtKB">
        <authorList>
            <consortium name="RefSeq"/>
        </authorList>
    </citation>
    <scope>IDENTIFICATION</scope>
    <source>
        <tissue evidence="9">Muscle</tissue>
    </source>
</reference>
<dbReference type="Pfam" id="PF00397">
    <property type="entry name" value="WW"/>
    <property type="match status" value="1"/>
</dbReference>
<dbReference type="SMART" id="SM00456">
    <property type="entry name" value="WW"/>
    <property type="match status" value="1"/>
</dbReference>
<dbReference type="Proteomes" id="UP000694941">
    <property type="component" value="Unplaced"/>
</dbReference>
<feature type="domain" description="CUE" evidence="7">
    <location>
        <begin position="70"/>
        <end position="115"/>
    </location>
</feature>
<gene>
    <name evidence="9" type="primary">LOC106459851</name>
</gene>
<keyword evidence="8" id="KW-1185">Reference proteome</keyword>
<feature type="compositionally biased region" description="Basic and acidic residues" evidence="5">
    <location>
        <begin position="248"/>
        <end position="258"/>
    </location>
</feature>
<keyword evidence="3" id="KW-0963">Cytoplasm</keyword>
<dbReference type="CDD" id="cd14279">
    <property type="entry name" value="CUE"/>
    <property type="match status" value="2"/>
</dbReference>
<dbReference type="PANTHER" id="PTHR17616">
    <property type="entry name" value="YES-ASSOCIATED PROTEIN YAP1 FAMILY MEMBER"/>
    <property type="match status" value="1"/>
</dbReference>
<dbReference type="InterPro" id="IPR001202">
    <property type="entry name" value="WW_dom"/>
</dbReference>
<dbReference type="InterPro" id="IPR003892">
    <property type="entry name" value="CUE"/>
</dbReference>
<evidence type="ECO:0000256" key="3">
    <source>
        <dbReference type="ARBA" id="ARBA00022490"/>
    </source>
</evidence>
<evidence type="ECO:0000256" key="2">
    <source>
        <dbReference type="ARBA" id="ARBA00004496"/>
    </source>
</evidence>
<feature type="region of interest" description="Disordered" evidence="5">
    <location>
        <begin position="43"/>
        <end position="66"/>
    </location>
</feature>
<feature type="region of interest" description="Disordered" evidence="5">
    <location>
        <begin position="116"/>
        <end position="135"/>
    </location>
</feature>
<protein>
    <submittedName>
        <fullName evidence="9">Uncharacterized protein LOC106459851 isoform X1</fullName>
    </submittedName>
</protein>
<evidence type="ECO:0000313" key="8">
    <source>
        <dbReference type="Proteomes" id="UP000694941"/>
    </source>
</evidence>
<comment type="subcellular location">
    <subcellularLocation>
        <location evidence="2">Cytoplasm</location>
    </subcellularLocation>
    <subcellularLocation>
        <location evidence="1">Nucleus</location>
    </subcellularLocation>
</comment>
<keyword evidence="4" id="KW-0539">Nucleus</keyword>
<dbReference type="PROSITE" id="PS50020">
    <property type="entry name" value="WW_DOMAIN_2"/>
    <property type="match status" value="1"/>
</dbReference>
<feature type="region of interest" description="Disordered" evidence="5">
    <location>
        <begin position="304"/>
        <end position="329"/>
    </location>
</feature>
<evidence type="ECO:0000256" key="5">
    <source>
        <dbReference type="SAM" id="MobiDB-lite"/>
    </source>
</evidence>